<feature type="domain" description="PIN" evidence="1">
    <location>
        <begin position="1"/>
        <end position="115"/>
    </location>
</feature>
<gene>
    <name evidence="2" type="ORF">IAA97_03830</name>
</gene>
<proteinExistence type="predicted"/>
<evidence type="ECO:0000313" key="2">
    <source>
        <dbReference type="EMBL" id="MBO8436089.1"/>
    </source>
</evidence>
<evidence type="ECO:0000313" key="3">
    <source>
        <dbReference type="Proteomes" id="UP000823615"/>
    </source>
</evidence>
<accession>A0A9D9DXX4</accession>
<dbReference type="AlphaFoldDB" id="A0A9D9DXX4"/>
<protein>
    <submittedName>
        <fullName evidence="2">PIN domain-containing protein</fullName>
    </submittedName>
</protein>
<organism evidence="2 3">
    <name type="scientific">Candidatus Ornithospirochaeta stercoripullorum</name>
    <dbReference type="NCBI Taxonomy" id="2840899"/>
    <lineage>
        <taxon>Bacteria</taxon>
        <taxon>Pseudomonadati</taxon>
        <taxon>Spirochaetota</taxon>
        <taxon>Spirochaetia</taxon>
        <taxon>Spirochaetales</taxon>
        <taxon>Spirochaetaceae</taxon>
        <taxon>Spirochaetaceae incertae sedis</taxon>
        <taxon>Candidatus Ornithospirochaeta</taxon>
    </lineage>
</organism>
<reference evidence="2" key="1">
    <citation type="submission" date="2020-10" db="EMBL/GenBank/DDBJ databases">
        <authorList>
            <person name="Gilroy R."/>
        </authorList>
    </citation>
    <scope>NUCLEOTIDE SEQUENCE</scope>
    <source>
        <strain evidence="2">7293</strain>
    </source>
</reference>
<dbReference type="Pfam" id="PF01850">
    <property type="entry name" value="PIN"/>
    <property type="match status" value="1"/>
</dbReference>
<dbReference type="Proteomes" id="UP000823615">
    <property type="component" value="Unassembled WGS sequence"/>
</dbReference>
<sequence length="125" mass="14312">MYIDTNHLLRYMLSDIPEQSEKAAEAVAEGAAIYPEIVPEAVYVLHKIYGIGRKDVAYALLDVLDEIEVERKEQIREALSLFKETRLDYVDCLLLAGFLSGKNDFVTFDRKLRNKKISLSSNEKE</sequence>
<dbReference type="SUPFAM" id="SSF88723">
    <property type="entry name" value="PIN domain-like"/>
    <property type="match status" value="1"/>
</dbReference>
<name>A0A9D9DXX4_9SPIO</name>
<dbReference type="InterPro" id="IPR029060">
    <property type="entry name" value="PIN-like_dom_sf"/>
</dbReference>
<reference evidence="2" key="2">
    <citation type="journal article" date="2021" name="PeerJ">
        <title>Extensive microbial diversity within the chicken gut microbiome revealed by metagenomics and culture.</title>
        <authorList>
            <person name="Gilroy R."/>
            <person name="Ravi A."/>
            <person name="Getino M."/>
            <person name="Pursley I."/>
            <person name="Horton D.L."/>
            <person name="Alikhan N.F."/>
            <person name="Baker D."/>
            <person name="Gharbi K."/>
            <person name="Hall N."/>
            <person name="Watson M."/>
            <person name="Adriaenssens E.M."/>
            <person name="Foster-Nyarko E."/>
            <person name="Jarju S."/>
            <person name="Secka A."/>
            <person name="Antonio M."/>
            <person name="Oren A."/>
            <person name="Chaudhuri R.R."/>
            <person name="La Ragione R."/>
            <person name="Hildebrand F."/>
            <person name="Pallen M.J."/>
        </authorList>
    </citation>
    <scope>NUCLEOTIDE SEQUENCE</scope>
    <source>
        <strain evidence="2">7293</strain>
    </source>
</reference>
<dbReference type="Gene3D" id="3.40.50.1010">
    <property type="entry name" value="5'-nuclease"/>
    <property type="match status" value="1"/>
</dbReference>
<dbReference type="InterPro" id="IPR002716">
    <property type="entry name" value="PIN_dom"/>
</dbReference>
<comment type="caution">
    <text evidence="2">The sequence shown here is derived from an EMBL/GenBank/DDBJ whole genome shotgun (WGS) entry which is preliminary data.</text>
</comment>
<evidence type="ECO:0000259" key="1">
    <source>
        <dbReference type="Pfam" id="PF01850"/>
    </source>
</evidence>
<dbReference type="EMBL" id="JADIMT010000051">
    <property type="protein sequence ID" value="MBO8436089.1"/>
    <property type="molecule type" value="Genomic_DNA"/>
</dbReference>